<protein>
    <recommendedName>
        <fullName evidence="5">Transmembrane protein 109-like</fullName>
    </recommendedName>
</protein>
<reference evidence="3 4" key="1">
    <citation type="submission" date="2024-09" db="EMBL/GenBank/DDBJ databases">
        <title>A chromosome-level genome assembly of Gray's grenadier anchovy, Coilia grayii.</title>
        <authorList>
            <person name="Fu Z."/>
        </authorList>
    </citation>
    <scope>NUCLEOTIDE SEQUENCE [LARGE SCALE GENOMIC DNA]</scope>
    <source>
        <strain evidence="3">G4</strain>
        <tissue evidence="3">Muscle</tissue>
    </source>
</reference>
<gene>
    <name evidence="3" type="ORF">ACEWY4_027027</name>
</gene>
<feature type="signal peptide" evidence="2">
    <location>
        <begin position="1"/>
        <end position="33"/>
    </location>
</feature>
<keyword evidence="2" id="KW-0732">Signal</keyword>
<keyword evidence="1" id="KW-0472">Membrane</keyword>
<dbReference type="InterPro" id="IPR039492">
    <property type="entry name" value="TMEM109"/>
</dbReference>
<feature type="transmembrane region" description="Helical" evidence="1">
    <location>
        <begin position="158"/>
        <end position="175"/>
    </location>
</feature>
<dbReference type="PANTHER" id="PTHR14550:SF2">
    <property type="entry name" value="TRANSMEMBRANE PROTEIN 109"/>
    <property type="match status" value="1"/>
</dbReference>
<evidence type="ECO:0000256" key="2">
    <source>
        <dbReference type="SAM" id="SignalP"/>
    </source>
</evidence>
<evidence type="ECO:0000313" key="3">
    <source>
        <dbReference type="EMBL" id="KAL2077523.1"/>
    </source>
</evidence>
<feature type="transmembrane region" description="Helical" evidence="1">
    <location>
        <begin position="187"/>
        <end position="205"/>
    </location>
</feature>
<feature type="chain" id="PRO_5044746974" description="Transmembrane protein 109-like" evidence="2">
    <location>
        <begin position="34"/>
        <end position="231"/>
    </location>
</feature>
<keyword evidence="1" id="KW-1133">Transmembrane helix</keyword>
<accession>A0ABD1IVE0</accession>
<dbReference type="AlphaFoldDB" id="A0ABD1IVE0"/>
<dbReference type="PANTHER" id="PTHR14550">
    <property type="entry name" value="TRANSMEMBRANE PROTEIN 109"/>
    <property type="match status" value="1"/>
</dbReference>
<dbReference type="EMBL" id="JBHFQA010000024">
    <property type="protein sequence ID" value="KAL2077523.1"/>
    <property type="molecule type" value="Genomic_DNA"/>
</dbReference>
<evidence type="ECO:0000313" key="4">
    <source>
        <dbReference type="Proteomes" id="UP001591681"/>
    </source>
</evidence>
<dbReference type="Pfam" id="PF14965">
    <property type="entry name" value="BRI3BP"/>
    <property type="match status" value="1"/>
</dbReference>
<name>A0ABD1IVE0_9TELE</name>
<evidence type="ECO:0008006" key="5">
    <source>
        <dbReference type="Google" id="ProtNLM"/>
    </source>
</evidence>
<keyword evidence="1" id="KW-0812">Transmembrane</keyword>
<sequence>MAFQDISIRAVSNSDKFFIVLLCASAMVVGCHGQAVPIGETSAPTAAPMSLQSLVAQTGEATRQYVESIVGTNVVETALEFLGMLLQFVAEGAASGLNVIAVYVSEVLRATGLCDKLPFPHFTPEGVALVAKWALLALIGYWVLSVVLRLAVSVLRRVFWLVKAVAALWLFGLIVSDTSASTDTTSMRLAALVLGYVLIGLAMGGKEGAGVESRLNTLEGKLKAIEKKKMD</sequence>
<proteinExistence type="predicted"/>
<keyword evidence="4" id="KW-1185">Reference proteome</keyword>
<feature type="transmembrane region" description="Helical" evidence="1">
    <location>
        <begin position="130"/>
        <end position="151"/>
    </location>
</feature>
<dbReference type="Proteomes" id="UP001591681">
    <property type="component" value="Unassembled WGS sequence"/>
</dbReference>
<comment type="caution">
    <text evidence="3">The sequence shown here is derived from an EMBL/GenBank/DDBJ whole genome shotgun (WGS) entry which is preliminary data.</text>
</comment>
<evidence type="ECO:0000256" key="1">
    <source>
        <dbReference type="SAM" id="Phobius"/>
    </source>
</evidence>
<organism evidence="3 4">
    <name type="scientific">Coilia grayii</name>
    <name type="common">Gray's grenadier anchovy</name>
    <dbReference type="NCBI Taxonomy" id="363190"/>
    <lineage>
        <taxon>Eukaryota</taxon>
        <taxon>Metazoa</taxon>
        <taxon>Chordata</taxon>
        <taxon>Craniata</taxon>
        <taxon>Vertebrata</taxon>
        <taxon>Euteleostomi</taxon>
        <taxon>Actinopterygii</taxon>
        <taxon>Neopterygii</taxon>
        <taxon>Teleostei</taxon>
        <taxon>Clupei</taxon>
        <taxon>Clupeiformes</taxon>
        <taxon>Clupeoidei</taxon>
        <taxon>Engraulidae</taxon>
        <taxon>Coilinae</taxon>
        <taxon>Coilia</taxon>
    </lineage>
</organism>